<reference evidence="1 2" key="1">
    <citation type="submission" date="2019-06" db="EMBL/GenBank/DDBJ databases">
        <title>Sequencing the genomes of 1000 actinobacteria strains.</title>
        <authorList>
            <person name="Klenk H.-P."/>
        </authorList>
    </citation>
    <scope>NUCLEOTIDE SEQUENCE [LARGE SCALE GENOMIC DNA]</scope>
    <source>
        <strain evidence="1 2">DSM 19828</strain>
    </source>
</reference>
<dbReference type="EMBL" id="VFMO01000001">
    <property type="protein sequence ID" value="TQJ15634.1"/>
    <property type="molecule type" value="Genomic_DNA"/>
</dbReference>
<dbReference type="RefSeq" id="WP_141929128.1">
    <property type="nucleotide sequence ID" value="NZ_BAABCI010000001.1"/>
</dbReference>
<organism evidence="1 2">
    <name type="scientific">Yimella lutea</name>
    <dbReference type="NCBI Taxonomy" id="587872"/>
    <lineage>
        <taxon>Bacteria</taxon>
        <taxon>Bacillati</taxon>
        <taxon>Actinomycetota</taxon>
        <taxon>Actinomycetes</taxon>
        <taxon>Micrococcales</taxon>
        <taxon>Dermacoccaceae</taxon>
        <taxon>Yimella</taxon>
    </lineage>
</organism>
<keyword evidence="2" id="KW-1185">Reference proteome</keyword>
<evidence type="ECO:0000313" key="1">
    <source>
        <dbReference type="EMBL" id="TQJ15634.1"/>
    </source>
</evidence>
<accession>A0A542EK64</accession>
<gene>
    <name evidence="1" type="ORF">FB459_3192</name>
</gene>
<proteinExistence type="predicted"/>
<dbReference type="AlphaFoldDB" id="A0A542EK64"/>
<dbReference type="Proteomes" id="UP000320806">
    <property type="component" value="Unassembled WGS sequence"/>
</dbReference>
<comment type="caution">
    <text evidence="1">The sequence shown here is derived from an EMBL/GenBank/DDBJ whole genome shotgun (WGS) entry which is preliminary data.</text>
</comment>
<name>A0A542EK64_9MICO</name>
<evidence type="ECO:0000313" key="2">
    <source>
        <dbReference type="Proteomes" id="UP000320806"/>
    </source>
</evidence>
<protein>
    <submittedName>
        <fullName evidence="1">Uncharacterized protein</fullName>
    </submittedName>
</protein>
<sequence length="89" mass="9412">MIDRDAALDADARELRAQAVVLEHSESVIRSVAETFTVPTDQIVDDELSTLVARSLAVVTGTADGIADGIAHLSEFVHAQAATHEEGSQ</sequence>